<keyword evidence="1" id="KW-0732">Signal</keyword>
<dbReference type="Proteomes" id="UP000287853">
    <property type="component" value="Unassembled WGS sequence"/>
</dbReference>
<evidence type="ECO:0000256" key="1">
    <source>
        <dbReference type="SAM" id="SignalP"/>
    </source>
</evidence>
<reference evidence="2 3" key="1">
    <citation type="submission" date="2017-01" db="EMBL/GenBank/DDBJ databases">
        <title>The cable genome- insights into the physiology and evolution of filamentous bacteria capable of sulfide oxidation via long distance electron transfer.</title>
        <authorList>
            <person name="Schreiber L."/>
            <person name="Bjerg J.T."/>
            <person name="Boggild A."/>
            <person name="Van De Vossenberg J."/>
            <person name="Meysman F."/>
            <person name="Nielsen L.P."/>
            <person name="Schramm A."/>
            <person name="Kjeldsen K.U."/>
        </authorList>
    </citation>
    <scope>NUCLEOTIDE SEQUENCE [LARGE SCALE GENOMIC DNA]</scope>
    <source>
        <strain evidence="2">MCF</strain>
    </source>
</reference>
<sequence>MNSGRLFQCPRLVTIMLLLGLSFSGSAFAQSDYEQHEQQPVQYVFSVAGRFGLGGMVNSVNYGAGPTAEYWFTEHVGAMCTLGVTGDFKTTSLRGHYMFNSLVVMSAFAMRPYLGVGYAHVEADRTHRGIHFEAEEDGFEGYAGIMHNAKWLHENLFFRGEIGASAYDMALPDDDLSNFTANFGLSLLF</sequence>
<evidence type="ECO:0000313" key="3">
    <source>
        <dbReference type="Proteomes" id="UP000287853"/>
    </source>
</evidence>
<accession>A0A3S3R6X9</accession>
<comment type="caution">
    <text evidence="2">The sequence shown here is derived from an EMBL/GenBank/DDBJ whole genome shotgun (WGS) entry which is preliminary data.</text>
</comment>
<keyword evidence="3" id="KW-1185">Reference proteome</keyword>
<feature type="signal peptide" evidence="1">
    <location>
        <begin position="1"/>
        <end position="29"/>
    </location>
</feature>
<feature type="chain" id="PRO_5018720127" evidence="1">
    <location>
        <begin position="30"/>
        <end position="189"/>
    </location>
</feature>
<dbReference type="AlphaFoldDB" id="A0A3S3R6X9"/>
<name>A0A3S3R6X9_9BACT</name>
<dbReference type="EMBL" id="MTKO01000072">
    <property type="protein sequence ID" value="RWX45790.1"/>
    <property type="molecule type" value="Genomic_DNA"/>
</dbReference>
<proteinExistence type="predicted"/>
<evidence type="ECO:0000313" key="2">
    <source>
        <dbReference type="EMBL" id="RWX45790.1"/>
    </source>
</evidence>
<protein>
    <submittedName>
        <fullName evidence="2">Outer membrane protein beta-barrel domain</fullName>
    </submittedName>
</protein>
<organism evidence="2 3">
    <name type="scientific">Candidatus Electrothrix aarhusensis</name>
    <dbReference type="NCBI Taxonomy" id="1859131"/>
    <lineage>
        <taxon>Bacteria</taxon>
        <taxon>Pseudomonadati</taxon>
        <taxon>Thermodesulfobacteriota</taxon>
        <taxon>Desulfobulbia</taxon>
        <taxon>Desulfobulbales</taxon>
        <taxon>Desulfobulbaceae</taxon>
        <taxon>Candidatus Electrothrix</taxon>
    </lineage>
</organism>
<gene>
    <name evidence="2" type="ORF">H206_00612</name>
</gene>